<gene>
    <name evidence="2" type="ORF">PCL_02762</name>
</gene>
<dbReference type="Proteomes" id="UP000245956">
    <property type="component" value="Unassembled WGS sequence"/>
</dbReference>
<comment type="caution">
    <text evidence="2">The sequence shown here is derived from an EMBL/GenBank/DDBJ whole genome shotgun (WGS) entry which is preliminary data.</text>
</comment>
<evidence type="ECO:0000313" key="2">
    <source>
        <dbReference type="EMBL" id="PWI67841.1"/>
    </source>
</evidence>
<protein>
    <submittedName>
        <fullName evidence="2">Uncharacterized protein</fullName>
    </submittedName>
</protein>
<reference evidence="2 3" key="1">
    <citation type="journal article" date="2016" name="Front. Microbiol.">
        <title>Genome and transcriptome sequences reveal the specific parasitism of the nematophagous Purpureocillium lilacinum 36-1.</title>
        <authorList>
            <person name="Xie J."/>
            <person name="Li S."/>
            <person name="Mo C."/>
            <person name="Xiao X."/>
            <person name="Peng D."/>
            <person name="Wang G."/>
            <person name="Xiao Y."/>
        </authorList>
    </citation>
    <scope>NUCLEOTIDE SEQUENCE [LARGE SCALE GENOMIC DNA]</scope>
    <source>
        <strain evidence="2 3">36-1</strain>
    </source>
</reference>
<organism evidence="2 3">
    <name type="scientific">Purpureocillium lilacinum</name>
    <name type="common">Paecilomyces lilacinus</name>
    <dbReference type="NCBI Taxonomy" id="33203"/>
    <lineage>
        <taxon>Eukaryota</taxon>
        <taxon>Fungi</taxon>
        <taxon>Dikarya</taxon>
        <taxon>Ascomycota</taxon>
        <taxon>Pezizomycotina</taxon>
        <taxon>Sordariomycetes</taxon>
        <taxon>Hypocreomycetidae</taxon>
        <taxon>Hypocreales</taxon>
        <taxon>Ophiocordycipitaceae</taxon>
        <taxon>Purpureocillium</taxon>
    </lineage>
</organism>
<name>A0A2U3DZZ5_PURLI</name>
<dbReference type="EMBL" id="LCWV01000017">
    <property type="protein sequence ID" value="PWI67841.1"/>
    <property type="molecule type" value="Genomic_DNA"/>
</dbReference>
<proteinExistence type="predicted"/>
<sequence>MLGMGWQQSSASTRTSARPPFPPAYRIVRACLSASRLDTPVRRACGATRRRRSSAILESFGVLVEPASWSGRASKVTTTEPSQLEFTKHTHWTTASGERWGLAASVGPLPKGSGLPPRPPARPPQTVPAEKAKIQSRRCGLESLLGANRTVRSGRPSAGS</sequence>
<evidence type="ECO:0000256" key="1">
    <source>
        <dbReference type="SAM" id="MobiDB-lite"/>
    </source>
</evidence>
<feature type="region of interest" description="Disordered" evidence="1">
    <location>
        <begin position="95"/>
        <end position="160"/>
    </location>
</feature>
<accession>A0A2U3DZZ5</accession>
<dbReference type="AlphaFoldDB" id="A0A2U3DZZ5"/>
<feature type="compositionally biased region" description="Pro residues" evidence="1">
    <location>
        <begin position="116"/>
        <end position="126"/>
    </location>
</feature>
<evidence type="ECO:0000313" key="3">
    <source>
        <dbReference type="Proteomes" id="UP000245956"/>
    </source>
</evidence>